<gene>
    <name evidence="11" type="ORF">OLEA9_A015214</name>
</gene>
<dbReference type="PROSITE" id="PS50089">
    <property type="entry name" value="ZF_RING_2"/>
    <property type="match status" value="1"/>
</dbReference>
<feature type="region of interest" description="Disordered" evidence="9">
    <location>
        <begin position="493"/>
        <end position="540"/>
    </location>
</feature>
<evidence type="ECO:0000256" key="2">
    <source>
        <dbReference type="ARBA" id="ARBA00012483"/>
    </source>
</evidence>
<dbReference type="EC" id="2.3.2.27" evidence="2"/>
<comment type="caution">
    <text evidence="11">The sequence shown here is derived from an EMBL/GenBank/DDBJ whole genome shotgun (WGS) entry which is preliminary data.</text>
</comment>
<evidence type="ECO:0000256" key="4">
    <source>
        <dbReference type="ARBA" id="ARBA00022723"/>
    </source>
</evidence>
<dbReference type="GO" id="GO:0008270">
    <property type="term" value="F:zinc ion binding"/>
    <property type="evidence" value="ECO:0007669"/>
    <property type="project" value="UniProtKB-KW"/>
</dbReference>
<feature type="region of interest" description="Disordered" evidence="9">
    <location>
        <begin position="556"/>
        <end position="580"/>
    </location>
</feature>
<dbReference type="GO" id="GO:0016874">
    <property type="term" value="F:ligase activity"/>
    <property type="evidence" value="ECO:0007669"/>
    <property type="project" value="UniProtKB-KW"/>
</dbReference>
<feature type="compositionally biased region" description="Low complexity" evidence="9">
    <location>
        <begin position="226"/>
        <end position="240"/>
    </location>
</feature>
<evidence type="ECO:0000256" key="1">
    <source>
        <dbReference type="ARBA" id="ARBA00000900"/>
    </source>
</evidence>
<accession>A0A8S0SH12</accession>
<evidence type="ECO:0000256" key="6">
    <source>
        <dbReference type="ARBA" id="ARBA00022786"/>
    </source>
</evidence>
<feature type="compositionally biased region" description="Low complexity" evidence="9">
    <location>
        <begin position="528"/>
        <end position="540"/>
    </location>
</feature>
<feature type="compositionally biased region" description="Polar residues" evidence="9">
    <location>
        <begin position="204"/>
        <end position="219"/>
    </location>
</feature>
<proteinExistence type="predicted"/>
<dbReference type="SUPFAM" id="SSF57850">
    <property type="entry name" value="RING/U-box"/>
    <property type="match status" value="1"/>
</dbReference>
<protein>
    <recommendedName>
        <fullName evidence="2">RING-type E3 ubiquitin transferase</fullName>
        <ecNumber evidence="2">2.3.2.27</ecNumber>
    </recommendedName>
</protein>
<dbReference type="Gramene" id="OE9A015214T4">
    <property type="protein sequence ID" value="OE9A015214C4"/>
    <property type="gene ID" value="OE9A015214"/>
</dbReference>
<dbReference type="Gene3D" id="3.30.40.10">
    <property type="entry name" value="Zinc/RING finger domain, C3HC4 (zinc finger)"/>
    <property type="match status" value="1"/>
</dbReference>
<keyword evidence="11" id="KW-0436">Ligase</keyword>
<sequence length="749" mass="81933">MVSSVHQTQHAPPSPHSTPPNSLIFTFIISMSRMQGERSILDSFPETIDLNQGSFSNNDSVDHSAAWDDMLYPVENRLPNYMLSPSEGNNSCINTINSHARSVSGWNAGESSSSANNLQNEVHSDVSRMRHRWSSSFNACSGADARTEDWSFEPSNVNTAGYGGNQATDRYLSMPNYGSNSGSLNVNMNYGYAGENDDQRGIRSDQSQTFYKSGQSDSRQIPGFYTSSNSRGTSSGISGTLLENDDTPGPSLDTWGLSCKRKALEGTSRQFYPGGSSSSSQPIENMMQHSVPLRYVAPGGLSISSETGNLMRGSHSEQLNPMSGVGLDRVASGIHPSLSVPGIRESPARNFGVRSNLGHQSMSFDMPINSDARHSSVYAAQQPSRPLSNIDSSELRAPFSFPINLSNPVNQSHAMHISEARSTLPFPWNGSPNARSGSSSGSLMLTGERSSAVNEDANFRNPLRNNAEHPLFISSPETRNMLQGQIDWSFVPGTSGSLRNSSSASRAGSGSSVRTIPPGWTPHQNPATQSQQTSSEFSFPAPFPFVESDSGIRRSHFSAMPSASSSSDEVGTSNQTRNQSDQRSAFLMAVQGGDISGWRALAADTDGRQRLVRHFLHAMRRGVHLRAEDYMLIDPFINGFAEMHDRHRDMRLDVDNMSYEELLALEEQIGNVSTGLSEEKILGSMEHRKYEPFGFSSNFEPCCICQEDYIAGDDIGILDCKHEFHTKCVKQWLMLKNLCPVCKMTALDT</sequence>
<organism evidence="11 12">
    <name type="scientific">Olea europaea subsp. europaea</name>
    <dbReference type="NCBI Taxonomy" id="158383"/>
    <lineage>
        <taxon>Eukaryota</taxon>
        <taxon>Viridiplantae</taxon>
        <taxon>Streptophyta</taxon>
        <taxon>Embryophyta</taxon>
        <taxon>Tracheophyta</taxon>
        <taxon>Spermatophyta</taxon>
        <taxon>Magnoliopsida</taxon>
        <taxon>eudicotyledons</taxon>
        <taxon>Gunneridae</taxon>
        <taxon>Pentapetalae</taxon>
        <taxon>asterids</taxon>
        <taxon>lamiids</taxon>
        <taxon>Lamiales</taxon>
        <taxon>Oleaceae</taxon>
        <taxon>Oleeae</taxon>
        <taxon>Olea</taxon>
    </lineage>
</organism>
<feature type="domain" description="RING-type" evidence="10">
    <location>
        <begin position="702"/>
        <end position="743"/>
    </location>
</feature>
<name>A0A8S0SH12_OLEEU</name>
<evidence type="ECO:0000256" key="7">
    <source>
        <dbReference type="ARBA" id="ARBA00022833"/>
    </source>
</evidence>
<evidence type="ECO:0000313" key="11">
    <source>
        <dbReference type="EMBL" id="CAA2991568.1"/>
    </source>
</evidence>
<evidence type="ECO:0000313" key="12">
    <source>
        <dbReference type="Proteomes" id="UP000594638"/>
    </source>
</evidence>
<dbReference type="Proteomes" id="UP000594638">
    <property type="component" value="Unassembled WGS sequence"/>
</dbReference>
<comment type="catalytic activity">
    <reaction evidence="1">
        <text>S-ubiquitinyl-[E2 ubiquitin-conjugating enzyme]-L-cysteine + [acceptor protein]-L-lysine = [E2 ubiquitin-conjugating enzyme]-L-cysteine + N(6)-ubiquitinyl-[acceptor protein]-L-lysine.</text>
        <dbReference type="EC" id="2.3.2.27"/>
    </reaction>
</comment>
<evidence type="ECO:0000256" key="3">
    <source>
        <dbReference type="ARBA" id="ARBA00022679"/>
    </source>
</evidence>
<dbReference type="EMBL" id="CACTIH010005426">
    <property type="protein sequence ID" value="CAA2991568.1"/>
    <property type="molecule type" value="Genomic_DNA"/>
</dbReference>
<dbReference type="PANTHER" id="PTHR22937:SF216">
    <property type="entry name" value="RING-TYPE E3 UBIQUITIN TRANSFERASE"/>
    <property type="match status" value="1"/>
</dbReference>
<dbReference type="InterPro" id="IPR045191">
    <property type="entry name" value="MBR1/2-like"/>
</dbReference>
<feature type="compositionally biased region" description="Low complexity" evidence="9">
    <location>
        <begin position="557"/>
        <end position="567"/>
    </location>
</feature>
<dbReference type="Pfam" id="PF13639">
    <property type="entry name" value="zf-RING_2"/>
    <property type="match status" value="1"/>
</dbReference>
<dbReference type="PANTHER" id="PTHR22937">
    <property type="entry name" value="E3 UBIQUITIN-PROTEIN LIGASE RNF165"/>
    <property type="match status" value="1"/>
</dbReference>
<keyword evidence="12" id="KW-1185">Reference proteome</keyword>
<feature type="compositionally biased region" description="Low complexity" evidence="9">
    <location>
        <begin position="495"/>
        <end position="512"/>
    </location>
</feature>
<dbReference type="SMART" id="SM00184">
    <property type="entry name" value="RING"/>
    <property type="match status" value="1"/>
</dbReference>
<evidence type="ECO:0000259" key="10">
    <source>
        <dbReference type="PROSITE" id="PS50089"/>
    </source>
</evidence>
<dbReference type="InterPro" id="IPR013083">
    <property type="entry name" value="Znf_RING/FYVE/PHD"/>
</dbReference>
<keyword evidence="3" id="KW-0808">Transferase</keyword>
<evidence type="ECO:0000256" key="8">
    <source>
        <dbReference type="PROSITE-ProRule" id="PRU00175"/>
    </source>
</evidence>
<feature type="region of interest" description="Disordered" evidence="9">
    <location>
        <begin position="427"/>
        <end position="453"/>
    </location>
</feature>
<dbReference type="OrthoDB" id="8062037at2759"/>
<keyword evidence="5 8" id="KW-0863">Zinc-finger</keyword>
<dbReference type="GO" id="GO:0061630">
    <property type="term" value="F:ubiquitin protein ligase activity"/>
    <property type="evidence" value="ECO:0007669"/>
    <property type="project" value="UniProtKB-EC"/>
</dbReference>
<keyword evidence="4" id="KW-0479">Metal-binding</keyword>
<feature type="region of interest" description="Disordered" evidence="9">
    <location>
        <begin position="190"/>
        <end position="249"/>
    </location>
</feature>
<dbReference type="AlphaFoldDB" id="A0A8S0SH12"/>
<reference evidence="11 12" key="1">
    <citation type="submission" date="2019-12" db="EMBL/GenBank/DDBJ databases">
        <authorList>
            <person name="Alioto T."/>
            <person name="Alioto T."/>
            <person name="Gomez Garrido J."/>
        </authorList>
    </citation>
    <scope>NUCLEOTIDE SEQUENCE [LARGE SCALE GENOMIC DNA]</scope>
</reference>
<feature type="compositionally biased region" description="Polar residues" evidence="9">
    <location>
        <begin position="568"/>
        <end position="580"/>
    </location>
</feature>
<dbReference type="InterPro" id="IPR001841">
    <property type="entry name" value="Znf_RING"/>
</dbReference>
<keyword evidence="7" id="KW-0862">Zinc</keyword>
<evidence type="ECO:0000256" key="5">
    <source>
        <dbReference type="ARBA" id="ARBA00022771"/>
    </source>
</evidence>
<evidence type="ECO:0000256" key="9">
    <source>
        <dbReference type="SAM" id="MobiDB-lite"/>
    </source>
</evidence>
<keyword evidence="6" id="KW-0833">Ubl conjugation pathway</keyword>